<dbReference type="Pfam" id="PF02133">
    <property type="entry name" value="Transp_cyt_pur"/>
    <property type="match status" value="1"/>
</dbReference>
<dbReference type="PANTHER" id="PTHR31806:SF1">
    <property type="entry name" value="PURINE-CYTOSINE PERMEASE FCY2-RELATED"/>
    <property type="match status" value="1"/>
</dbReference>
<feature type="transmembrane region" description="Helical" evidence="8">
    <location>
        <begin position="250"/>
        <end position="274"/>
    </location>
</feature>
<protein>
    <submittedName>
        <fullName evidence="9">Purine-cytosine permease family protein</fullName>
    </submittedName>
</protein>
<feature type="transmembrane region" description="Helical" evidence="8">
    <location>
        <begin position="454"/>
        <end position="474"/>
    </location>
</feature>
<evidence type="ECO:0000256" key="8">
    <source>
        <dbReference type="SAM" id="Phobius"/>
    </source>
</evidence>
<evidence type="ECO:0000256" key="4">
    <source>
        <dbReference type="ARBA" id="ARBA00022692"/>
    </source>
</evidence>
<feature type="transmembrane region" description="Helical" evidence="8">
    <location>
        <begin position="409"/>
        <end position="434"/>
    </location>
</feature>
<name>A0ABW6WM58_9ACTN</name>
<feature type="transmembrane region" description="Helical" evidence="8">
    <location>
        <begin position="367"/>
        <end position="388"/>
    </location>
</feature>
<dbReference type="PANTHER" id="PTHR31806">
    <property type="entry name" value="PURINE-CYTOSINE PERMEASE FCY2-RELATED"/>
    <property type="match status" value="1"/>
</dbReference>
<dbReference type="Gene3D" id="1.10.4160.10">
    <property type="entry name" value="Hydantoin permease"/>
    <property type="match status" value="1"/>
</dbReference>
<evidence type="ECO:0000313" key="10">
    <source>
        <dbReference type="Proteomes" id="UP001602245"/>
    </source>
</evidence>
<organism evidence="9 10">
    <name type="scientific">Paractinoplanes globisporus</name>
    <dbReference type="NCBI Taxonomy" id="113565"/>
    <lineage>
        <taxon>Bacteria</taxon>
        <taxon>Bacillati</taxon>
        <taxon>Actinomycetota</taxon>
        <taxon>Actinomycetes</taxon>
        <taxon>Micromonosporales</taxon>
        <taxon>Micromonosporaceae</taxon>
        <taxon>Paractinoplanes</taxon>
    </lineage>
</organism>
<evidence type="ECO:0000256" key="2">
    <source>
        <dbReference type="ARBA" id="ARBA00008974"/>
    </source>
</evidence>
<keyword evidence="6 7" id="KW-0472">Membrane</keyword>
<feature type="transmembrane region" description="Helical" evidence="8">
    <location>
        <begin position="110"/>
        <end position="140"/>
    </location>
</feature>
<dbReference type="RefSeq" id="WP_040433244.1">
    <property type="nucleotide sequence ID" value="NZ_JBIAZU010000006.1"/>
</dbReference>
<dbReference type="EMBL" id="JBIAZU010000006">
    <property type="protein sequence ID" value="MFF5294371.1"/>
    <property type="molecule type" value="Genomic_DNA"/>
</dbReference>
<keyword evidence="10" id="KW-1185">Reference proteome</keyword>
<keyword evidence="3 7" id="KW-0813">Transport</keyword>
<accession>A0ABW6WM58</accession>
<feature type="transmembrane region" description="Helical" evidence="8">
    <location>
        <begin position="38"/>
        <end position="62"/>
    </location>
</feature>
<keyword evidence="4 8" id="KW-0812">Transmembrane</keyword>
<comment type="similarity">
    <text evidence="2 7">Belongs to the purine-cytosine permease (2.A.39) family.</text>
</comment>
<evidence type="ECO:0000256" key="7">
    <source>
        <dbReference type="PIRNR" id="PIRNR002744"/>
    </source>
</evidence>
<gene>
    <name evidence="9" type="ORF">ACFY35_33455</name>
</gene>
<comment type="subcellular location">
    <subcellularLocation>
        <location evidence="1">Membrane</location>
        <topology evidence="1">Multi-pass membrane protein</topology>
    </subcellularLocation>
</comment>
<reference evidence="9 10" key="1">
    <citation type="submission" date="2024-10" db="EMBL/GenBank/DDBJ databases">
        <title>The Natural Products Discovery Center: Release of the First 8490 Sequenced Strains for Exploring Actinobacteria Biosynthetic Diversity.</title>
        <authorList>
            <person name="Kalkreuter E."/>
            <person name="Kautsar S.A."/>
            <person name="Yang D."/>
            <person name="Bader C.D."/>
            <person name="Teijaro C.N."/>
            <person name="Fluegel L."/>
            <person name="Davis C.M."/>
            <person name="Simpson J.R."/>
            <person name="Lauterbach L."/>
            <person name="Steele A.D."/>
            <person name="Gui C."/>
            <person name="Meng S."/>
            <person name="Li G."/>
            <person name="Viehrig K."/>
            <person name="Ye F."/>
            <person name="Su P."/>
            <person name="Kiefer A.F."/>
            <person name="Nichols A."/>
            <person name="Cepeda A.J."/>
            <person name="Yan W."/>
            <person name="Fan B."/>
            <person name="Jiang Y."/>
            <person name="Adhikari A."/>
            <person name="Zheng C.-J."/>
            <person name="Schuster L."/>
            <person name="Cowan T.M."/>
            <person name="Smanski M.J."/>
            <person name="Chevrette M.G."/>
            <person name="De Carvalho L.P.S."/>
            <person name="Shen B."/>
        </authorList>
    </citation>
    <scope>NUCLEOTIDE SEQUENCE [LARGE SCALE GENOMIC DNA]</scope>
    <source>
        <strain evidence="9 10">NPDC000087</strain>
    </source>
</reference>
<evidence type="ECO:0000256" key="1">
    <source>
        <dbReference type="ARBA" id="ARBA00004141"/>
    </source>
</evidence>
<feature type="transmembrane region" description="Helical" evidence="8">
    <location>
        <begin position="178"/>
        <end position="196"/>
    </location>
</feature>
<sequence length="486" mass="50354">MTRTNEVTSTAVAGAGIEMRGIEVVPESERSGQPRSLFWPWFAANISVLGISYGAFTLAFGISFWQAAIAGVVGVVVSFALCGVIALAGKRGSAPTMVLSRAAFGVNGNRLTAALSWLLTVGWETVLVILATLATATVFTRLGWGGGTGTKIVALIVVSAITVLAGVAGFAVVMRLQAVITVVTAVLTVVYMALAADHIHWSTVSALPSGSAQNVIGALVFLMTGFGLGWVNAAADYSRYLPRSASSRGVFGWTTFGGALGPVILLIFGLLLAGSSQSLSDAIGADPIGALTTLLPTWFLIPFVIAAVLGLIGGAVLDIYSSGLALLTAGVRIPRYLAAAVDGVIMIAGTIYVVFFGSSFIGAFQGFLITLGVPIAAWCGVMVADVALRRRDYAEAELFDPRGRYGNVRVLPLTLVVAGTAIGWGLVTNTFAGWLSWQGYLLGPLGLGGRQGDWAYANLGILVALVIGLVGTLLGSPREIRRQEAA</sequence>
<feature type="transmembrane region" description="Helical" evidence="8">
    <location>
        <begin position="216"/>
        <end position="238"/>
    </location>
</feature>
<dbReference type="PIRSF" id="PIRSF002744">
    <property type="entry name" value="Pur-cyt_permease"/>
    <property type="match status" value="1"/>
</dbReference>
<feature type="transmembrane region" description="Helical" evidence="8">
    <location>
        <begin position="337"/>
        <end position="361"/>
    </location>
</feature>
<dbReference type="Proteomes" id="UP001602245">
    <property type="component" value="Unassembled WGS sequence"/>
</dbReference>
<dbReference type="InterPro" id="IPR001248">
    <property type="entry name" value="Pur-cyt_permease"/>
</dbReference>
<dbReference type="InterPro" id="IPR026030">
    <property type="entry name" value="Pur-cyt_permease_Fcy2/21/22"/>
</dbReference>
<evidence type="ECO:0000256" key="5">
    <source>
        <dbReference type="ARBA" id="ARBA00022989"/>
    </source>
</evidence>
<evidence type="ECO:0000256" key="6">
    <source>
        <dbReference type="ARBA" id="ARBA00023136"/>
    </source>
</evidence>
<keyword evidence="5 8" id="KW-1133">Transmembrane helix</keyword>
<evidence type="ECO:0000313" key="9">
    <source>
        <dbReference type="EMBL" id="MFF5294371.1"/>
    </source>
</evidence>
<feature type="transmembrane region" description="Helical" evidence="8">
    <location>
        <begin position="68"/>
        <end position="89"/>
    </location>
</feature>
<feature type="transmembrane region" description="Helical" evidence="8">
    <location>
        <begin position="152"/>
        <end position="173"/>
    </location>
</feature>
<comment type="caution">
    <text evidence="9">The sequence shown here is derived from an EMBL/GenBank/DDBJ whole genome shotgun (WGS) entry which is preliminary data.</text>
</comment>
<feature type="transmembrane region" description="Helical" evidence="8">
    <location>
        <begin position="294"/>
        <end position="317"/>
    </location>
</feature>
<evidence type="ECO:0000256" key="3">
    <source>
        <dbReference type="ARBA" id="ARBA00022448"/>
    </source>
</evidence>
<proteinExistence type="inferred from homology"/>